<dbReference type="InterPro" id="IPR021622">
    <property type="entry name" value="Afadin/alpha-actinin-bd"/>
</dbReference>
<evidence type="ECO:0000256" key="3">
    <source>
        <dbReference type="SAM" id="Coils"/>
    </source>
</evidence>
<evidence type="ECO:0000256" key="2">
    <source>
        <dbReference type="ARBA" id="ARBA00023054"/>
    </source>
</evidence>
<dbReference type="OrthoDB" id="312015at2759"/>
<organism evidence="5 6">
    <name type="scientific">Klebsormidium nitens</name>
    <name type="common">Green alga</name>
    <name type="synonym">Ulothrix nitens</name>
    <dbReference type="NCBI Taxonomy" id="105231"/>
    <lineage>
        <taxon>Eukaryota</taxon>
        <taxon>Viridiplantae</taxon>
        <taxon>Streptophyta</taxon>
        <taxon>Klebsormidiophyceae</taxon>
        <taxon>Klebsormidiales</taxon>
        <taxon>Klebsormidiaceae</taxon>
        <taxon>Klebsormidium</taxon>
    </lineage>
</organism>
<evidence type="ECO:0000313" key="5">
    <source>
        <dbReference type="EMBL" id="GAQ88870.1"/>
    </source>
</evidence>
<gene>
    <name evidence="5" type="ORF">KFL_004660020</name>
</gene>
<dbReference type="PANTHER" id="PTHR47057">
    <property type="entry name" value="AFADIN/ALPHA-ACTININ-BINDING"/>
    <property type="match status" value="1"/>
</dbReference>
<feature type="region of interest" description="Disordered" evidence="4">
    <location>
        <begin position="403"/>
        <end position="436"/>
    </location>
</feature>
<feature type="coiled-coil region" evidence="3">
    <location>
        <begin position="172"/>
        <end position="199"/>
    </location>
</feature>
<proteinExistence type="inferred from homology"/>
<dbReference type="PANTHER" id="PTHR47057:SF1">
    <property type="entry name" value="AFADIN_ALPHA-ACTININ-BINDING PROTEIN"/>
    <property type="match status" value="1"/>
</dbReference>
<name>A0A1Y1ID77_KLENI</name>
<reference evidence="5 6" key="1">
    <citation type="journal article" date="2014" name="Nat. Commun.">
        <title>Klebsormidium flaccidum genome reveals primary factors for plant terrestrial adaptation.</title>
        <authorList>
            <person name="Hori K."/>
            <person name="Maruyama F."/>
            <person name="Fujisawa T."/>
            <person name="Togashi T."/>
            <person name="Yamamoto N."/>
            <person name="Seo M."/>
            <person name="Sato S."/>
            <person name="Yamada T."/>
            <person name="Mori H."/>
            <person name="Tajima N."/>
            <person name="Moriyama T."/>
            <person name="Ikeuchi M."/>
            <person name="Watanabe M."/>
            <person name="Wada H."/>
            <person name="Kobayashi K."/>
            <person name="Saito M."/>
            <person name="Masuda T."/>
            <person name="Sasaki-Sekimoto Y."/>
            <person name="Mashiguchi K."/>
            <person name="Awai K."/>
            <person name="Shimojima M."/>
            <person name="Masuda S."/>
            <person name="Iwai M."/>
            <person name="Nobusawa T."/>
            <person name="Narise T."/>
            <person name="Kondo S."/>
            <person name="Saito H."/>
            <person name="Sato R."/>
            <person name="Murakawa M."/>
            <person name="Ihara Y."/>
            <person name="Oshima-Yamada Y."/>
            <person name="Ohtaka K."/>
            <person name="Satoh M."/>
            <person name="Sonobe K."/>
            <person name="Ishii M."/>
            <person name="Ohtani R."/>
            <person name="Kanamori-Sato M."/>
            <person name="Honoki R."/>
            <person name="Miyazaki D."/>
            <person name="Mochizuki H."/>
            <person name="Umetsu J."/>
            <person name="Higashi K."/>
            <person name="Shibata D."/>
            <person name="Kamiya Y."/>
            <person name="Sato N."/>
            <person name="Nakamura Y."/>
            <person name="Tabata S."/>
            <person name="Ida S."/>
            <person name="Kurokawa K."/>
            <person name="Ohta H."/>
        </authorList>
    </citation>
    <scope>NUCLEOTIDE SEQUENCE [LARGE SCALE GENOMIC DNA]</scope>
    <source>
        <strain evidence="5 6">NIES-2285</strain>
    </source>
</reference>
<feature type="region of interest" description="Disordered" evidence="4">
    <location>
        <begin position="273"/>
        <end position="294"/>
    </location>
</feature>
<feature type="coiled-coil region" evidence="3">
    <location>
        <begin position="239"/>
        <end position="273"/>
    </location>
</feature>
<protein>
    <submittedName>
        <fullName evidence="5">Afadin/alpha-actinin-binding protein</fullName>
    </submittedName>
</protein>
<evidence type="ECO:0000256" key="4">
    <source>
        <dbReference type="SAM" id="MobiDB-lite"/>
    </source>
</evidence>
<evidence type="ECO:0000313" key="6">
    <source>
        <dbReference type="Proteomes" id="UP000054558"/>
    </source>
</evidence>
<evidence type="ECO:0000256" key="1">
    <source>
        <dbReference type="ARBA" id="ARBA00009291"/>
    </source>
</evidence>
<sequence>MALRPLAEEALFPAAENAMMAHLDDQAHPAASIMALTRKDEFADGGNIESCCRYLNQSLAAAGFPALPLQAYDADAAAAVCNCVYSLLQQRQRDVDFRDSAAEQRHRLAADLSRCEARVQRLQAQLEARERDLAAAVTKEQKAAAAGKAALDKMKDERDEFHRIATGLQQRQAQLQHELRKKEGHYARLQERLSVLMAEKKEKLGGGGMEIMTLLQKGGRQRGTWDGKKADGDFYKMIVDAYEAKKQELTAENAALKDSLRTLQEDMQRLVRGHEGGASSPGAATPSDTPLKGRLDVFDMPYPLARDRIEHSLRAKMASLQERMAALASCAAEDEASERELELDAQLAAARAIIGEQEAIIAAALHPGHSPQPGPRLSRDLAAEVQLAAADEDVGALREHIQWLEAERQQGGPHRQRTGNGTPPGGAGTPPHQEAG</sequence>
<dbReference type="AlphaFoldDB" id="A0A1Y1ID77"/>
<dbReference type="Proteomes" id="UP000054558">
    <property type="component" value="Unassembled WGS sequence"/>
</dbReference>
<keyword evidence="2 3" id="KW-0175">Coiled coil</keyword>
<accession>A0A1Y1ID77</accession>
<feature type="coiled-coil region" evidence="3">
    <location>
        <begin position="105"/>
        <end position="139"/>
    </location>
</feature>
<dbReference type="STRING" id="105231.A0A1Y1ID77"/>
<dbReference type="Pfam" id="PF11559">
    <property type="entry name" value="ADIP"/>
    <property type="match status" value="1"/>
</dbReference>
<dbReference type="EMBL" id="DF237415">
    <property type="protein sequence ID" value="GAQ88870.1"/>
    <property type="molecule type" value="Genomic_DNA"/>
</dbReference>
<keyword evidence="6" id="KW-1185">Reference proteome</keyword>
<dbReference type="OMA" id="HMGRDQI"/>
<comment type="similarity">
    <text evidence="1">Belongs to the ADIP family.</text>
</comment>